<dbReference type="PANTHER" id="PTHR13237">
    <property type="entry name" value="SOMETHING ABOUT SILENCING PROTEIN 10-RELATED"/>
    <property type="match status" value="1"/>
</dbReference>
<dbReference type="InterPro" id="IPR007146">
    <property type="entry name" value="Sas10/Utp3/C1D"/>
</dbReference>
<evidence type="ECO:0000256" key="1">
    <source>
        <dbReference type="SAM" id="MobiDB-lite"/>
    </source>
</evidence>
<evidence type="ECO:0000313" key="2">
    <source>
        <dbReference type="EMBL" id="RKF75655.1"/>
    </source>
</evidence>
<dbReference type="Proteomes" id="UP000285326">
    <property type="component" value="Unassembled WGS sequence"/>
</dbReference>
<dbReference type="Pfam" id="PF04000">
    <property type="entry name" value="Sas10_Utp3"/>
    <property type="match status" value="1"/>
</dbReference>
<name>A0A420IMF3_9PEZI</name>
<protein>
    <submittedName>
        <fullName evidence="2">Uncharacterized protein C18B11.06</fullName>
    </submittedName>
</protein>
<sequence>MLSITSQKATDVSFISTIENLSKALSSASDCFENLKTPLFVDGGITLFDVKNEIFLSYLHNLVFLIVLKLQSRINQEDESNKDLDDLVVKKLIELQVYIDKGVRPLENRLKYQVEKVLQASEDAKASTLNKSISSKEQDDKDHLADDTDDESDVYSTERLDVNVPDIKELQHRPNPGAFIRPAITDPTVDPKEINDTNIYKPPKIHAVSMPTTRSREDRDKRPGKLAAVDEFINTEMSTAPITEPSIGSNIVNGGRRNLTEKERNEEKERREYEERNYVRLPTLSKKERAKKRGSRRDPGYGGEEWRGLGEGIDRIEKLTAKKNGDRNSFLDKSRKRPNEDESRENGIMVGQGFQKRLKRLDKRKRVQKK</sequence>
<evidence type="ECO:0000313" key="3">
    <source>
        <dbReference type="Proteomes" id="UP000285326"/>
    </source>
</evidence>
<feature type="region of interest" description="Disordered" evidence="1">
    <location>
        <begin position="241"/>
        <end position="370"/>
    </location>
</feature>
<feature type="compositionally biased region" description="Basic and acidic residues" evidence="1">
    <location>
        <begin position="134"/>
        <end position="146"/>
    </location>
</feature>
<accession>A0A420IMF3</accession>
<feature type="compositionally biased region" description="Basic residues" evidence="1">
    <location>
        <begin position="356"/>
        <end position="370"/>
    </location>
</feature>
<feature type="compositionally biased region" description="Basic and acidic residues" evidence="1">
    <location>
        <begin position="258"/>
        <end position="278"/>
    </location>
</feature>
<dbReference type="EMBL" id="MCBS01023256">
    <property type="protein sequence ID" value="RKF75655.1"/>
    <property type="molecule type" value="Genomic_DNA"/>
</dbReference>
<organism evidence="2 3">
    <name type="scientific">Golovinomyces cichoracearum</name>
    <dbReference type="NCBI Taxonomy" id="62708"/>
    <lineage>
        <taxon>Eukaryota</taxon>
        <taxon>Fungi</taxon>
        <taxon>Dikarya</taxon>
        <taxon>Ascomycota</taxon>
        <taxon>Pezizomycotina</taxon>
        <taxon>Leotiomycetes</taxon>
        <taxon>Erysiphales</taxon>
        <taxon>Erysiphaceae</taxon>
        <taxon>Golovinomyces</taxon>
    </lineage>
</organism>
<dbReference type="AlphaFoldDB" id="A0A420IMF3"/>
<reference evidence="2 3" key="1">
    <citation type="journal article" date="2018" name="BMC Genomics">
        <title>Comparative genome analyses reveal sequence features reflecting distinct modes of host-adaptation between dicot and monocot powdery mildew.</title>
        <authorList>
            <person name="Wu Y."/>
            <person name="Ma X."/>
            <person name="Pan Z."/>
            <person name="Kale S.D."/>
            <person name="Song Y."/>
            <person name="King H."/>
            <person name="Zhang Q."/>
            <person name="Presley C."/>
            <person name="Deng X."/>
            <person name="Wei C.I."/>
            <person name="Xiao S."/>
        </authorList>
    </citation>
    <scope>NUCLEOTIDE SEQUENCE [LARGE SCALE GENOMIC DNA]</scope>
    <source>
        <strain evidence="2">UMSG1</strain>
    </source>
</reference>
<dbReference type="GO" id="GO:0000462">
    <property type="term" value="P:maturation of SSU-rRNA from tricistronic rRNA transcript (SSU-rRNA, 5.8S rRNA, LSU-rRNA)"/>
    <property type="evidence" value="ECO:0007669"/>
    <property type="project" value="TreeGrafter"/>
</dbReference>
<gene>
    <name evidence="2" type="ORF">GcM1_232038</name>
</gene>
<dbReference type="GO" id="GO:0032040">
    <property type="term" value="C:small-subunit processome"/>
    <property type="evidence" value="ECO:0007669"/>
    <property type="project" value="TreeGrafter"/>
</dbReference>
<dbReference type="PANTHER" id="PTHR13237:SF9">
    <property type="entry name" value="NEUROGUIDIN"/>
    <property type="match status" value="1"/>
</dbReference>
<feature type="region of interest" description="Disordered" evidence="1">
    <location>
        <begin position="127"/>
        <end position="199"/>
    </location>
</feature>
<feature type="compositionally biased region" description="Basic and acidic residues" evidence="1">
    <location>
        <begin position="156"/>
        <end position="172"/>
    </location>
</feature>
<comment type="caution">
    <text evidence="2">The sequence shown here is derived from an EMBL/GenBank/DDBJ whole genome shotgun (WGS) entry which is preliminary data.</text>
</comment>
<feature type="compositionally biased region" description="Basic and acidic residues" evidence="1">
    <location>
        <begin position="296"/>
        <end position="345"/>
    </location>
</feature>
<proteinExistence type="predicted"/>
<feature type="compositionally biased region" description="Polar residues" evidence="1">
    <location>
        <begin position="241"/>
        <end position="252"/>
    </location>
</feature>